<dbReference type="AlphaFoldDB" id="A0A835SSU9"/>
<organism evidence="5 6">
    <name type="scientific">Chlamydomonas incerta</name>
    <dbReference type="NCBI Taxonomy" id="51695"/>
    <lineage>
        <taxon>Eukaryota</taxon>
        <taxon>Viridiplantae</taxon>
        <taxon>Chlorophyta</taxon>
        <taxon>core chlorophytes</taxon>
        <taxon>Chlorophyceae</taxon>
        <taxon>CS clade</taxon>
        <taxon>Chlamydomonadales</taxon>
        <taxon>Chlamydomonadaceae</taxon>
        <taxon>Chlamydomonas</taxon>
    </lineage>
</organism>
<name>A0A835SSU9_CHLIN</name>
<dbReference type="InterPro" id="IPR051091">
    <property type="entry name" value="O-Glucosyltr/Glycosyltrsf_90"/>
</dbReference>
<gene>
    <name evidence="5" type="ORF">HXX76_012290</name>
</gene>
<comment type="similarity">
    <text evidence="1">Belongs to the glycosyltransferase 90 family.</text>
</comment>
<dbReference type="SMART" id="SM00672">
    <property type="entry name" value="CAP10"/>
    <property type="match status" value="1"/>
</dbReference>
<feature type="compositionally biased region" description="Basic residues" evidence="3">
    <location>
        <begin position="424"/>
        <end position="439"/>
    </location>
</feature>
<dbReference type="GO" id="GO:0016740">
    <property type="term" value="F:transferase activity"/>
    <property type="evidence" value="ECO:0007669"/>
    <property type="project" value="UniProtKB-KW"/>
</dbReference>
<feature type="domain" description="Glycosyl transferase CAP10" evidence="4">
    <location>
        <begin position="124"/>
        <end position="363"/>
    </location>
</feature>
<protein>
    <recommendedName>
        <fullName evidence="4">Glycosyl transferase CAP10 domain-containing protein</fullName>
    </recommendedName>
</protein>
<dbReference type="InterPro" id="IPR006598">
    <property type="entry name" value="CAP10"/>
</dbReference>
<dbReference type="Proteomes" id="UP000650467">
    <property type="component" value="Unassembled WGS sequence"/>
</dbReference>
<dbReference type="PANTHER" id="PTHR12203">
    <property type="entry name" value="KDEL LYS-ASP-GLU-LEU CONTAINING - RELATED"/>
    <property type="match status" value="1"/>
</dbReference>
<dbReference type="OrthoDB" id="541052at2759"/>
<keyword evidence="6" id="KW-1185">Reference proteome</keyword>
<dbReference type="Pfam" id="PF05686">
    <property type="entry name" value="Glyco_transf_90"/>
    <property type="match status" value="1"/>
</dbReference>
<proteinExistence type="inferred from homology"/>
<accession>A0A835SSU9</accession>
<dbReference type="EMBL" id="JAEHOC010000039">
    <property type="protein sequence ID" value="KAG2427639.1"/>
    <property type="molecule type" value="Genomic_DNA"/>
</dbReference>
<dbReference type="PANTHER" id="PTHR12203:SF35">
    <property type="entry name" value="PROTEIN O-GLUCOSYLTRANSFERASE 1"/>
    <property type="match status" value="1"/>
</dbReference>
<keyword evidence="2" id="KW-0808">Transferase</keyword>
<evidence type="ECO:0000313" key="6">
    <source>
        <dbReference type="Proteomes" id="UP000650467"/>
    </source>
</evidence>
<evidence type="ECO:0000256" key="2">
    <source>
        <dbReference type="ARBA" id="ARBA00022679"/>
    </source>
</evidence>
<sequence length="469" mass="51158">MKWDASDLPFLDHAVGQDVLVLPLPRPGYEAAGDEEWAAFLRQNLGKDLAKYGNATASIVTLAALHTLMARLWRSSAKRNGALVVLRRGRAHVASHRGMPGYIRTRLTTNLEGLMRGARRLGLQLPDTLFAYNAQDEPVCRLLEGACSEAPLFSHIKRYDWARGRAIDSDVLIPHMLHAFNTTIHFPWAAKDPRALLRARLQSSMDARSCMRVCLANLSASPAGAGLLDAGFVENRHRAYRPPAEHMKGYLTIADHARYRLLLNADGHTASSRLGYLLTINSPVLTQHSLWIEYYYRSLNGPDPGSSSGRVVSYYNESTILDLVRQYQADAAQHFAAKYITPDQKVRYWVAAVQAYAALMPPELKRLVADLGGLSSAGGGSGSELRMGTASGSAILDALKAAGRGESGRSGDLRKLGTTGSKASKSKSKSSKGKGRSKGAKSSGRSTRRKLGVEVVVEAVARWWTGDHR</sequence>
<evidence type="ECO:0000259" key="4">
    <source>
        <dbReference type="SMART" id="SM00672"/>
    </source>
</evidence>
<evidence type="ECO:0000256" key="1">
    <source>
        <dbReference type="ARBA" id="ARBA00010118"/>
    </source>
</evidence>
<evidence type="ECO:0000256" key="3">
    <source>
        <dbReference type="SAM" id="MobiDB-lite"/>
    </source>
</evidence>
<evidence type="ECO:0000313" key="5">
    <source>
        <dbReference type="EMBL" id="KAG2427639.1"/>
    </source>
</evidence>
<feature type="region of interest" description="Disordered" evidence="3">
    <location>
        <begin position="404"/>
        <end position="451"/>
    </location>
</feature>
<reference evidence="5" key="1">
    <citation type="journal article" date="2020" name="bioRxiv">
        <title>Comparative genomics of Chlamydomonas.</title>
        <authorList>
            <person name="Craig R.J."/>
            <person name="Hasan A.R."/>
            <person name="Ness R.W."/>
            <person name="Keightley P.D."/>
        </authorList>
    </citation>
    <scope>NUCLEOTIDE SEQUENCE</scope>
    <source>
        <strain evidence="5">SAG 7.73</strain>
    </source>
</reference>
<comment type="caution">
    <text evidence="5">The sequence shown here is derived from an EMBL/GenBank/DDBJ whole genome shotgun (WGS) entry which is preliminary data.</text>
</comment>
<feature type="compositionally biased region" description="Basic and acidic residues" evidence="3">
    <location>
        <begin position="406"/>
        <end position="415"/>
    </location>
</feature>